<evidence type="ECO:0000313" key="10">
    <source>
        <dbReference type="Proteomes" id="UP000019335"/>
    </source>
</evidence>
<dbReference type="CDD" id="cd16262">
    <property type="entry name" value="EFG_III"/>
    <property type="match status" value="1"/>
</dbReference>
<reference evidence="9 10" key="1">
    <citation type="journal article" date="2014" name="Mol. Plant">
        <title>Chromosome Scale Genome Assembly and Transcriptome Profiling of Nannochloropsis gaditana in Nitrogen Depletion.</title>
        <authorList>
            <person name="Corteggiani Carpinelli E."/>
            <person name="Telatin A."/>
            <person name="Vitulo N."/>
            <person name="Forcato C."/>
            <person name="D'Angelo M."/>
            <person name="Schiavon R."/>
            <person name="Vezzi A."/>
            <person name="Giacometti G.M."/>
            <person name="Morosinotto T."/>
            <person name="Valle G."/>
        </authorList>
    </citation>
    <scope>NUCLEOTIDE SEQUENCE [LARGE SCALE GENOMIC DNA]</scope>
    <source>
        <strain evidence="9 10">B-31</strain>
    </source>
</reference>
<dbReference type="GO" id="GO:0005525">
    <property type="term" value="F:GTP binding"/>
    <property type="evidence" value="ECO:0007669"/>
    <property type="project" value="UniProtKB-KW"/>
</dbReference>
<dbReference type="InterPro" id="IPR035647">
    <property type="entry name" value="EFG_III/V"/>
</dbReference>
<evidence type="ECO:0000256" key="5">
    <source>
        <dbReference type="ARBA" id="ARBA00022917"/>
    </source>
</evidence>
<comment type="similarity">
    <text evidence="2">Belongs to the TRAFAC class translation factor GTPase superfamily. Classic translation factor GTPase family. EF-G/EF-2 subfamily.</text>
</comment>
<evidence type="ECO:0000256" key="3">
    <source>
        <dbReference type="ARBA" id="ARBA00022741"/>
    </source>
</evidence>
<dbReference type="FunFam" id="2.40.30.10:FF:000022">
    <property type="entry name" value="Elongation factor G, mitochondrial"/>
    <property type="match status" value="1"/>
</dbReference>
<keyword evidence="6" id="KW-0342">GTP-binding</keyword>
<dbReference type="GO" id="GO:0009507">
    <property type="term" value="C:chloroplast"/>
    <property type="evidence" value="ECO:0007669"/>
    <property type="project" value="UniProtKB-SubCell"/>
</dbReference>
<dbReference type="FunFam" id="3.30.70.870:FF:000001">
    <property type="entry name" value="Elongation factor G"/>
    <property type="match status" value="1"/>
</dbReference>
<dbReference type="GO" id="GO:0070125">
    <property type="term" value="P:mitochondrial translational elongation"/>
    <property type="evidence" value="ECO:0007669"/>
    <property type="project" value="TreeGrafter"/>
</dbReference>
<dbReference type="InterPro" id="IPR009000">
    <property type="entry name" value="Transl_B-barrel_sf"/>
</dbReference>
<dbReference type="PANTHER" id="PTHR43636:SF2">
    <property type="entry name" value="ELONGATION FACTOR G, MITOCHONDRIAL"/>
    <property type="match status" value="1"/>
</dbReference>
<keyword evidence="5" id="KW-0648">Protein biosynthesis</keyword>
<dbReference type="Gene3D" id="3.30.70.870">
    <property type="entry name" value="Elongation Factor G (Translational Gtpase), domain 3"/>
    <property type="match status" value="1"/>
</dbReference>
<evidence type="ECO:0000259" key="8">
    <source>
        <dbReference type="Pfam" id="PF14492"/>
    </source>
</evidence>
<name>W7TR85_9STRA</name>
<feature type="domain" description="Translation elongation factor EFTu-like" evidence="7">
    <location>
        <begin position="1"/>
        <end position="55"/>
    </location>
</feature>
<evidence type="ECO:0000256" key="6">
    <source>
        <dbReference type="ARBA" id="ARBA00023134"/>
    </source>
</evidence>
<dbReference type="EMBL" id="AZIL01001946">
    <property type="protein sequence ID" value="EWM22991.1"/>
    <property type="molecule type" value="Genomic_DNA"/>
</dbReference>
<evidence type="ECO:0000256" key="2">
    <source>
        <dbReference type="ARBA" id="ARBA00005870"/>
    </source>
</evidence>
<feature type="domain" description="Elongation Factor G" evidence="8">
    <location>
        <begin position="75"/>
        <end position="148"/>
    </location>
</feature>
<dbReference type="InterPro" id="IPR009022">
    <property type="entry name" value="EFG_III"/>
</dbReference>
<keyword evidence="4 9" id="KW-0251">Elongation factor</keyword>
<comment type="subcellular location">
    <subcellularLocation>
        <location evidence="1">Plastid</location>
        <location evidence="1">Chloroplast</location>
    </subcellularLocation>
</comment>
<dbReference type="GO" id="GO:0005739">
    <property type="term" value="C:mitochondrion"/>
    <property type="evidence" value="ECO:0007669"/>
    <property type="project" value="TreeGrafter"/>
</dbReference>
<dbReference type="OrthoDB" id="198619at2759"/>
<gene>
    <name evidence="9" type="ORF">Naga_101614g1</name>
</gene>
<dbReference type="GO" id="GO:0003746">
    <property type="term" value="F:translation elongation factor activity"/>
    <property type="evidence" value="ECO:0007669"/>
    <property type="project" value="UniProtKB-KW"/>
</dbReference>
<keyword evidence="10" id="KW-1185">Reference proteome</keyword>
<evidence type="ECO:0000256" key="1">
    <source>
        <dbReference type="ARBA" id="ARBA00004229"/>
    </source>
</evidence>
<evidence type="ECO:0000256" key="4">
    <source>
        <dbReference type="ARBA" id="ARBA00022768"/>
    </source>
</evidence>
<evidence type="ECO:0000313" key="9">
    <source>
        <dbReference type="EMBL" id="EWM22991.1"/>
    </source>
</evidence>
<dbReference type="SUPFAM" id="SSF54980">
    <property type="entry name" value="EF-G C-terminal domain-like"/>
    <property type="match status" value="1"/>
</dbReference>
<dbReference type="SUPFAM" id="SSF50447">
    <property type="entry name" value="Translation proteins"/>
    <property type="match status" value="1"/>
</dbReference>
<keyword evidence="3" id="KW-0547">Nucleotide-binding</keyword>
<protein>
    <submittedName>
        <fullName evidence="9">Translation elongation factor</fullName>
    </submittedName>
</protein>
<dbReference type="Pfam" id="PF03144">
    <property type="entry name" value="GTP_EFTU_D2"/>
    <property type="match status" value="1"/>
</dbReference>
<dbReference type="GO" id="GO:0003924">
    <property type="term" value="F:GTPase activity"/>
    <property type="evidence" value="ECO:0007669"/>
    <property type="project" value="TreeGrafter"/>
</dbReference>
<dbReference type="AlphaFoldDB" id="W7TR85"/>
<evidence type="ECO:0000259" key="7">
    <source>
        <dbReference type="Pfam" id="PF03144"/>
    </source>
</evidence>
<dbReference type="InterPro" id="IPR041095">
    <property type="entry name" value="EFG_II"/>
</dbReference>
<organism evidence="9 10">
    <name type="scientific">Nannochloropsis gaditana</name>
    <dbReference type="NCBI Taxonomy" id="72520"/>
    <lineage>
        <taxon>Eukaryota</taxon>
        <taxon>Sar</taxon>
        <taxon>Stramenopiles</taxon>
        <taxon>Ochrophyta</taxon>
        <taxon>Eustigmatophyceae</taxon>
        <taxon>Eustigmatales</taxon>
        <taxon>Monodopsidaceae</taxon>
        <taxon>Nannochloropsis</taxon>
    </lineage>
</organism>
<dbReference type="InterPro" id="IPR004161">
    <property type="entry name" value="EFTu-like_2"/>
</dbReference>
<accession>W7TR85</accession>
<sequence length="189" mass="21509">MRVYQGTIKRGGWLYNMRNDKKVKVPRLVRMHSNELEEIDSISAGDVCAMFGVDCSSMDSFTDGTVKYALTSMFVPAPVISLAVKPKQSAMFANFSKALQRFCKEDPTLQVAFNEKTKETVISGMGELHLEIYVERLKREYNVDCSVGNPNVNYRETIRKKANFNYLHKKQSGGQAVRRAPGTRWKRGR</sequence>
<comment type="caution">
    <text evidence="9">The sequence shown here is derived from an EMBL/GenBank/DDBJ whole genome shotgun (WGS) entry which is preliminary data.</text>
</comment>
<dbReference type="Gene3D" id="2.40.30.10">
    <property type="entry name" value="Translation factors"/>
    <property type="match status" value="1"/>
</dbReference>
<dbReference type="Pfam" id="PF14492">
    <property type="entry name" value="EFG_III"/>
    <property type="match status" value="1"/>
</dbReference>
<dbReference type="PANTHER" id="PTHR43636">
    <property type="entry name" value="ELONGATION FACTOR G, MITOCHONDRIAL"/>
    <property type="match status" value="1"/>
</dbReference>
<dbReference type="Proteomes" id="UP000019335">
    <property type="component" value="Chromosome 19"/>
</dbReference>
<proteinExistence type="inferred from homology"/>